<reference evidence="2 3" key="1">
    <citation type="submission" date="2021-06" db="EMBL/GenBank/DDBJ databases">
        <authorList>
            <person name="Sun Q."/>
            <person name="Li D."/>
        </authorList>
    </citation>
    <scope>NUCLEOTIDE SEQUENCE [LARGE SCALE GENOMIC DNA]</scope>
    <source>
        <strain evidence="2 3">MSJ-40</strain>
    </source>
</reference>
<dbReference type="RefSeq" id="WP_216517019.1">
    <property type="nucleotide sequence ID" value="NZ_JAHLPM010000002.1"/>
</dbReference>
<evidence type="ECO:0000313" key="3">
    <source>
        <dbReference type="Proteomes" id="UP000749471"/>
    </source>
</evidence>
<keyword evidence="3" id="KW-1185">Reference proteome</keyword>
<evidence type="ECO:0000259" key="1">
    <source>
        <dbReference type="SMART" id="SM00899"/>
    </source>
</evidence>
<proteinExistence type="predicted"/>
<organism evidence="2 3">
    <name type="scientific">Tissierella simiarum</name>
    <dbReference type="NCBI Taxonomy" id="2841534"/>
    <lineage>
        <taxon>Bacteria</taxon>
        <taxon>Bacillati</taxon>
        <taxon>Bacillota</taxon>
        <taxon>Tissierellia</taxon>
        <taxon>Tissierellales</taxon>
        <taxon>Tissierellaceae</taxon>
        <taxon>Tissierella</taxon>
    </lineage>
</organism>
<dbReference type="EMBL" id="JAHLPM010000002">
    <property type="protein sequence ID" value="MBU5437186.1"/>
    <property type="molecule type" value="Genomic_DNA"/>
</dbReference>
<dbReference type="PANTHER" id="PTHR42954">
    <property type="entry name" value="FE(2+) TRANSPORT PROTEIN A"/>
    <property type="match status" value="1"/>
</dbReference>
<dbReference type="InterPro" id="IPR007167">
    <property type="entry name" value="Fe-transptr_FeoA-like"/>
</dbReference>
<sequence length="73" mass="7933">MKSLSEISVGTTVKVKSISKDSSVKRRLLEMGIVPGIEVLVRGKAPLGDPIEIVLRGYKLTLRKEEAASILVE</sequence>
<protein>
    <submittedName>
        <fullName evidence="2">Ferrous iron transport protein A</fullName>
    </submittedName>
</protein>
<evidence type="ECO:0000313" key="2">
    <source>
        <dbReference type="EMBL" id="MBU5437186.1"/>
    </source>
</evidence>
<name>A0ABS6E2Y8_9FIRM</name>
<feature type="domain" description="Ferrous iron transporter FeoA-like" evidence="1">
    <location>
        <begin position="2"/>
        <end position="73"/>
    </location>
</feature>
<dbReference type="PANTHER" id="PTHR42954:SF2">
    <property type="entry name" value="FE(2+) TRANSPORT PROTEIN A"/>
    <property type="match status" value="1"/>
</dbReference>
<dbReference type="InterPro" id="IPR052713">
    <property type="entry name" value="FeoA"/>
</dbReference>
<gene>
    <name evidence="2" type="ORF">KQI42_04145</name>
</gene>
<dbReference type="Proteomes" id="UP000749471">
    <property type="component" value="Unassembled WGS sequence"/>
</dbReference>
<accession>A0ABS6E2Y8</accession>
<comment type="caution">
    <text evidence="2">The sequence shown here is derived from an EMBL/GenBank/DDBJ whole genome shotgun (WGS) entry which is preliminary data.</text>
</comment>
<dbReference type="SMART" id="SM00899">
    <property type="entry name" value="FeoA"/>
    <property type="match status" value="1"/>
</dbReference>
<dbReference type="Pfam" id="PF04023">
    <property type="entry name" value="FeoA"/>
    <property type="match status" value="1"/>
</dbReference>